<dbReference type="PANTHER" id="PTHR33540:SF2">
    <property type="entry name" value="TRNA THREONYLCARBAMOYLADENOSINE BIOSYNTHESIS PROTEIN TSAE"/>
    <property type="match status" value="1"/>
</dbReference>
<keyword evidence="6" id="KW-0479">Metal-binding</keyword>
<dbReference type="GO" id="GO:0005524">
    <property type="term" value="F:ATP binding"/>
    <property type="evidence" value="ECO:0007669"/>
    <property type="project" value="UniProtKB-KW"/>
</dbReference>
<evidence type="ECO:0000313" key="12">
    <source>
        <dbReference type="Proteomes" id="UP000014113"/>
    </source>
</evidence>
<comment type="subcellular location">
    <subcellularLocation>
        <location evidence="1">Cytoplasm</location>
    </subcellularLocation>
</comment>
<dbReference type="GO" id="GO:0005737">
    <property type="term" value="C:cytoplasm"/>
    <property type="evidence" value="ECO:0007669"/>
    <property type="project" value="UniProtKB-SubCell"/>
</dbReference>
<comment type="similarity">
    <text evidence="2">Belongs to the TsaE family.</text>
</comment>
<reference evidence="11 12" key="1">
    <citation type="submission" date="2013-03" db="EMBL/GenBank/DDBJ databases">
        <title>The Genome Sequence of Enterococcus columbae ATCC_51263 (PacBio/Illumina hybrid assembly).</title>
        <authorList>
            <consortium name="The Broad Institute Genomics Platform"/>
            <consortium name="The Broad Institute Genome Sequencing Center for Infectious Disease"/>
            <person name="Earl A."/>
            <person name="Russ C."/>
            <person name="Gilmore M."/>
            <person name="Surin D."/>
            <person name="Walker B."/>
            <person name="Young S."/>
            <person name="Zeng Q."/>
            <person name="Gargeya S."/>
            <person name="Fitzgerald M."/>
            <person name="Haas B."/>
            <person name="Abouelleil A."/>
            <person name="Allen A.W."/>
            <person name="Alvarado L."/>
            <person name="Arachchi H.M."/>
            <person name="Berlin A.M."/>
            <person name="Chapman S.B."/>
            <person name="Gainer-Dewar J."/>
            <person name="Goldberg J."/>
            <person name="Griggs A."/>
            <person name="Gujja S."/>
            <person name="Hansen M."/>
            <person name="Howarth C."/>
            <person name="Imamovic A."/>
            <person name="Ireland A."/>
            <person name="Larimer J."/>
            <person name="McCowan C."/>
            <person name="Murphy C."/>
            <person name="Pearson M."/>
            <person name="Poon T.W."/>
            <person name="Priest M."/>
            <person name="Roberts A."/>
            <person name="Saif S."/>
            <person name="Shea T."/>
            <person name="Sisk P."/>
            <person name="Sykes S."/>
            <person name="Wortman J."/>
            <person name="Nusbaum C."/>
            <person name="Birren B."/>
        </authorList>
    </citation>
    <scope>NUCLEOTIDE SEQUENCE [LARGE SCALE GENOMIC DNA]</scope>
    <source>
        <strain evidence="11 12">ATCC 51263</strain>
    </source>
</reference>
<evidence type="ECO:0000256" key="7">
    <source>
        <dbReference type="ARBA" id="ARBA00022741"/>
    </source>
</evidence>
<dbReference type="GO" id="GO:0002949">
    <property type="term" value="P:tRNA threonylcarbamoyladenosine modification"/>
    <property type="evidence" value="ECO:0007669"/>
    <property type="project" value="InterPro"/>
</dbReference>
<evidence type="ECO:0000256" key="4">
    <source>
        <dbReference type="ARBA" id="ARBA00022490"/>
    </source>
</evidence>
<keyword evidence="5" id="KW-0819">tRNA processing</keyword>
<dbReference type="Gene3D" id="3.40.50.300">
    <property type="entry name" value="P-loop containing nucleotide triphosphate hydrolases"/>
    <property type="match status" value="1"/>
</dbReference>
<evidence type="ECO:0000256" key="5">
    <source>
        <dbReference type="ARBA" id="ARBA00022694"/>
    </source>
</evidence>
<evidence type="ECO:0000256" key="1">
    <source>
        <dbReference type="ARBA" id="ARBA00004496"/>
    </source>
</evidence>
<name>S1N587_9ENTE</name>
<dbReference type="PANTHER" id="PTHR33540">
    <property type="entry name" value="TRNA THREONYLCARBAMOYLADENOSINE BIOSYNTHESIS PROTEIN TSAE"/>
    <property type="match status" value="1"/>
</dbReference>
<dbReference type="SUPFAM" id="SSF52540">
    <property type="entry name" value="P-loop containing nucleoside triphosphate hydrolases"/>
    <property type="match status" value="1"/>
</dbReference>
<dbReference type="AlphaFoldDB" id="S1N587"/>
<proteinExistence type="inferred from homology"/>
<dbReference type="InterPro" id="IPR027417">
    <property type="entry name" value="P-loop_NTPase"/>
</dbReference>
<dbReference type="OrthoDB" id="9815896at2"/>
<dbReference type="InterPro" id="IPR003442">
    <property type="entry name" value="T6A_TsaE"/>
</dbReference>
<dbReference type="PATRIC" id="fig|1121865.3.peg.63"/>
<gene>
    <name evidence="11" type="ORF">I568_00662</name>
</gene>
<keyword evidence="8" id="KW-0067">ATP-binding</keyword>
<dbReference type="STRING" id="1121865.OMW_00068"/>
<evidence type="ECO:0000313" key="11">
    <source>
        <dbReference type="EMBL" id="EOW84175.1"/>
    </source>
</evidence>
<protein>
    <recommendedName>
        <fullName evidence="3">tRNA threonylcarbamoyladenosine biosynthesis protein TsaE</fullName>
    </recommendedName>
    <alternativeName>
        <fullName evidence="10">t(6)A37 threonylcarbamoyladenosine biosynthesis protein TsaE</fullName>
    </alternativeName>
</protein>
<keyword evidence="12" id="KW-1185">Reference proteome</keyword>
<comment type="caution">
    <text evidence="11">The sequence shown here is derived from an EMBL/GenBank/DDBJ whole genome shotgun (WGS) entry which is preliminary data.</text>
</comment>
<evidence type="ECO:0000256" key="3">
    <source>
        <dbReference type="ARBA" id="ARBA00019010"/>
    </source>
</evidence>
<evidence type="ECO:0000256" key="9">
    <source>
        <dbReference type="ARBA" id="ARBA00022842"/>
    </source>
</evidence>
<evidence type="ECO:0000256" key="6">
    <source>
        <dbReference type="ARBA" id="ARBA00022723"/>
    </source>
</evidence>
<dbReference type="Pfam" id="PF02367">
    <property type="entry name" value="TsaE"/>
    <property type="match status" value="1"/>
</dbReference>
<dbReference type="Proteomes" id="UP000014113">
    <property type="component" value="Unassembled WGS sequence"/>
</dbReference>
<evidence type="ECO:0000256" key="8">
    <source>
        <dbReference type="ARBA" id="ARBA00022840"/>
    </source>
</evidence>
<organism evidence="11 12">
    <name type="scientific">Enterococcus columbae DSM 7374 = ATCC 51263</name>
    <dbReference type="NCBI Taxonomy" id="1121865"/>
    <lineage>
        <taxon>Bacteria</taxon>
        <taxon>Bacillati</taxon>
        <taxon>Bacillota</taxon>
        <taxon>Bacilli</taxon>
        <taxon>Lactobacillales</taxon>
        <taxon>Enterococcaceae</taxon>
        <taxon>Enterococcus</taxon>
    </lineage>
</organism>
<dbReference type="EMBL" id="ASWJ01000004">
    <property type="protein sequence ID" value="EOW84175.1"/>
    <property type="molecule type" value="Genomic_DNA"/>
</dbReference>
<keyword evidence="9" id="KW-0460">Magnesium</keyword>
<evidence type="ECO:0000256" key="2">
    <source>
        <dbReference type="ARBA" id="ARBA00007599"/>
    </source>
</evidence>
<dbReference type="RefSeq" id="WP_016182239.1">
    <property type="nucleotide sequence ID" value="NZ_JXKI01000007.1"/>
</dbReference>
<dbReference type="GO" id="GO:0046872">
    <property type="term" value="F:metal ion binding"/>
    <property type="evidence" value="ECO:0007669"/>
    <property type="project" value="UniProtKB-KW"/>
</dbReference>
<accession>S1N587</accession>
<evidence type="ECO:0000256" key="10">
    <source>
        <dbReference type="ARBA" id="ARBA00032441"/>
    </source>
</evidence>
<keyword evidence="4" id="KW-0963">Cytoplasm</keyword>
<keyword evidence="7" id="KW-0547">Nucleotide-binding</keyword>
<dbReference type="eggNOG" id="COG0802">
    <property type="taxonomic scope" value="Bacteria"/>
</dbReference>
<sequence>MITITDLSQMEKLGVLLGQSAPSGSVLILSGDLGAGKTTLSKSIAKGLGIHQMIKSPTYTLIREYQEGRLPFYHMDVYRIDGDVAGMGLEEYFEGDGLSVVEWGELLTEMPEDYLHLTIHKDATDENCRKLVFEANGPLAQAWLTTILAEGTFHE</sequence>
<dbReference type="NCBIfam" id="TIGR00150">
    <property type="entry name" value="T6A_YjeE"/>
    <property type="match status" value="1"/>
</dbReference>